<feature type="transmembrane region" description="Helical" evidence="2">
    <location>
        <begin position="267"/>
        <end position="286"/>
    </location>
</feature>
<dbReference type="PANTHER" id="PTHR30590:SF2">
    <property type="entry name" value="INNER MEMBRANE PROTEIN"/>
    <property type="match status" value="1"/>
</dbReference>
<feature type="transmembrane region" description="Helical" evidence="2">
    <location>
        <begin position="80"/>
        <end position="104"/>
    </location>
</feature>
<name>A0ABP8JVB7_9BACT</name>
<dbReference type="RefSeq" id="WP_345263586.1">
    <property type="nucleotide sequence ID" value="NZ_BAABHB010000001.1"/>
</dbReference>
<evidence type="ECO:0000313" key="4">
    <source>
        <dbReference type="EMBL" id="GAA4396566.1"/>
    </source>
</evidence>
<feature type="transmembrane region" description="Helical" evidence="2">
    <location>
        <begin position="382"/>
        <end position="402"/>
    </location>
</feature>
<evidence type="ECO:0000256" key="2">
    <source>
        <dbReference type="SAM" id="Phobius"/>
    </source>
</evidence>
<dbReference type="InterPro" id="IPR007349">
    <property type="entry name" value="DUF418"/>
</dbReference>
<feature type="transmembrane region" description="Helical" evidence="2">
    <location>
        <begin position="124"/>
        <end position="141"/>
    </location>
</feature>
<feature type="transmembrane region" description="Helical" evidence="2">
    <location>
        <begin position="298"/>
        <end position="321"/>
    </location>
</feature>
<comment type="caution">
    <text evidence="4">The sequence shown here is derived from an EMBL/GenBank/DDBJ whole genome shotgun (WGS) entry which is preliminary data.</text>
</comment>
<dbReference type="EMBL" id="BAABHB010000001">
    <property type="protein sequence ID" value="GAA4396566.1"/>
    <property type="molecule type" value="Genomic_DNA"/>
</dbReference>
<feature type="transmembrane region" description="Helical" evidence="2">
    <location>
        <begin position="409"/>
        <end position="430"/>
    </location>
</feature>
<organism evidence="4 5">
    <name type="scientific">Nibrella viscosa</name>
    <dbReference type="NCBI Taxonomy" id="1084524"/>
    <lineage>
        <taxon>Bacteria</taxon>
        <taxon>Pseudomonadati</taxon>
        <taxon>Bacteroidota</taxon>
        <taxon>Cytophagia</taxon>
        <taxon>Cytophagales</taxon>
        <taxon>Spirosomataceae</taxon>
        <taxon>Nibrella</taxon>
    </lineage>
</organism>
<evidence type="ECO:0000259" key="3">
    <source>
        <dbReference type="Pfam" id="PF04235"/>
    </source>
</evidence>
<feature type="transmembrane region" description="Helical" evidence="2">
    <location>
        <begin position="37"/>
        <end position="60"/>
    </location>
</feature>
<accession>A0ABP8JVB7</accession>
<feature type="transmembrane region" description="Helical" evidence="2">
    <location>
        <begin position="161"/>
        <end position="179"/>
    </location>
</feature>
<feature type="region of interest" description="Disordered" evidence="1">
    <location>
        <begin position="1"/>
        <end position="23"/>
    </location>
</feature>
<proteinExistence type="predicted"/>
<keyword evidence="2" id="KW-1133">Transmembrane helix</keyword>
<feature type="transmembrane region" description="Helical" evidence="2">
    <location>
        <begin position="342"/>
        <end position="362"/>
    </location>
</feature>
<dbReference type="InterPro" id="IPR052529">
    <property type="entry name" value="Bact_Transport_Assoc"/>
</dbReference>
<feature type="domain" description="DUF418" evidence="3">
    <location>
        <begin position="281"/>
        <end position="447"/>
    </location>
</feature>
<keyword evidence="5" id="KW-1185">Reference proteome</keyword>
<dbReference type="Pfam" id="PF04235">
    <property type="entry name" value="DUF418"/>
    <property type="match status" value="1"/>
</dbReference>
<gene>
    <name evidence="4" type="ORF">GCM10023187_04830</name>
</gene>
<sequence length="465" mass="53099">METTLSATDPSGTENTAMPTTLPQPVTRTERVQTIDLIRGFALLGILLMNIFFFGLPYMYQATLLTLPPESTDFRTNMVVSTIFEGTMRALFSMLFGAGVLLFLAKKEVPDSPYTVADFYYRRVLWLVVFGLFNAFILLWPGDILYAYGLCGLFLFPFRQLRPTGLVIAAFVCIAVLFGKDVMKALETKANREGYLKAVQLEKQKKTLTDEQKQAKEAWQATEKRTKPDKKQEDEFIKKMRSDYGTIFLTLQPFNVKFESTEFYQSLFWDALAMMFLGMALFKLGFFSNQFSTRTYALTLLAGYGLGLTLGYLAFLDAVAWHQNPGKVVDSGSFSFQALYQIRRALTAVGHASLLLLVYRSGVVPWLMKALANVGQMAFTNYLMQSIICTLIFYGYGLGYYGRLAYHQLFYVVAGVWLFQILFSAVWLQYFRFGPFEWLWRSLTYWKRQPMRLRPAQTSLPEAAA</sequence>
<evidence type="ECO:0000256" key="1">
    <source>
        <dbReference type="SAM" id="MobiDB-lite"/>
    </source>
</evidence>
<keyword evidence="2" id="KW-0472">Membrane</keyword>
<dbReference type="PANTHER" id="PTHR30590">
    <property type="entry name" value="INNER MEMBRANE PROTEIN"/>
    <property type="match status" value="1"/>
</dbReference>
<protein>
    <submittedName>
        <fullName evidence="4">DUF418 domain-containing protein</fullName>
    </submittedName>
</protein>
<reference evidence="5" key="1">
    <citation type="journal article" date="2019" name="Int. J. Syst. Evol. Microbiol.">
        <title>The Global Catalogue of Microorganisms (GCM) 10K type strain sequencing project: providing services to taxonomists for standard genome sequencing and annotation.</title>
        <authorList>
            <consortium name="The Broad Institute Genomics Platform"/>
            <consortium name="The Broad Institute Genome Sequencing Center for Infectious Disease"/>
            <person name="Wu L."/>
            <person name="Ma J."/>
        </authorList>
    </citation>
    <scope>NUCLEOTIDE SEQUENCE [LARGE SCALE GENOMIC DNA]</scope>
    <source>
        <strain evidence="5">JCM 17925</strain>
    </source>
</reference>
<dbReference type="Proteomes" id="UP001500936">
    <property type="component" value="Unassembled WGS sequence"/>
</dbReference>
<evidence type="ECO:0000313" key="5">
    <source>
        <dbReference type="Proteomes" id="UP001500936"/>
    </source>
</evidence>
<keyword evidence="2" id="KW-0812">Transmembrane</keyword>